<dbReference type="RefSeq" id="XP_022240039.1">
    <property type="nucleotide sequence ID" value="XM_022384331.1"/>
</dbReference>
<comment type="similarity">
    <text evidence="1">Belongs to the menorin family.</text>
</comment>
<gene>
    <name evidence="4" type="primary">LOC106458183</name>
</gene>
<dbReference type="InterPro" id="IPR019356">
    <property type="entry name" value="Menorin_dom"/>
</dbReference>
<protein>
    <submittedName>
        <fullName evidence="4">Protein FAM151B-like</fullName>
    </submittedName>
</protein>
<proteinExistence type="inferred from homology"/>
<evidence type="ECO:0000313" key="4">
    <source>
        <dbReference type="RefSeq" id="XP_022240039.1"/>
    </source>
</evidence>
<dbReference type="GeneID" id="106458183"/>
<sequence>MPASLLEYFSEANGDGLNVSWANAVNSKGRLGAALRSQAMVLEADISMSMNSRFPVPIMAHSPSMISDITLDEWLHETLPHNKGIKLDFKTTEVVEPACRVLARVAEQIRGPLILNANILPGPNNPMTPPVDAWTFLTLSRTRFPHSVISIGWTMCNEVIEVMSGACIKLGFTRETVDKMISVVKEFSLMQPVMFPIWLLHLKYSVPEIQRLLFQVPNSSLMAWCNKGDPVTLEDLLMIRKAFHISQVFYDLPDDLLQHFYSVT</sequence>
<keyword evidence="3" id="KW-1185">Reference proteome</keyword>
<evidence type="ECO:0000313" key="3">
    <source>
        <dbReference type="Proteomes" id="UP000694941"/>
    </source>
</evidence>
<dbReference type="PANTHER" id="PTHR21184">
    <property type="entry name" value="MENORIN (DENDRITIC BRANCHING PROTEIN)"/>
    <property type="match status" value="1"/>
</dbReference>
<organism evidence="3 4">
    <name type="scientific">Limulus polyphemus</name>
    <name type="common">Atlantic horseshoe crab</name>
    <dbReference type="NCBI Taxonomy" id="6850"/>
    <lineage>
        <taxon>Eukaryota</taxon>
        <taxon>Metazoa</taxon>
        <taxon>Ecdysozoa</taxon>
        <taxon>Arthropoda</taxon>
        <taxon>Chelicerata</taxon>
        <taxon>Merostomata</taxon>
        <taxon>Xiphosura</taxon>
        <taxon>Limulidae</taxon>
        <taxon>Limulus</taxon>
    </lineage>
</organism>
<name>A0ABM1S8T4_LIMPO</name>
<feature type="domain" description="Menorin-like" evidence="2">
    <location>
        <begin position="15"/>
        <end position="256"/>
    </location>
</feature>
<dbReference type="Proteomes" id="UP000694941">
    <property type="component" value="Unplaced"/>
</dbReference>
<dbReference type="Pfam" id="PF10223">
    <property type="entry name" value="Menorin_N"/>
    <property type="match status" value="1"/>
</dbReference>
<dbReference type="PANTHER" id="PTHR21184:SF6">
    <property type="entry name" value="CONSERVED PLASMA MEMBRANE PROTEIN"/>
    <property type="match status" value="1"/>
</dbReference>
<reference evidence="4" key="1">
    <citation type="submission" date="2025-08" db="UniProtKB">
        <authorList>
            <consortium name="RefSeq"/>
        </authorList>
    </citation>
    <scope>IDENTIFICATION</scope>
    <source>
        <tissue evidence="4">Muscle</tissue>
    </source>
</reference>
<evidence type="ECO:0000256" key="1">
    <source>
        <dbReference type="ARBA" id="ARBA00044953"/>
    </source>
</evidence>
<accession>A0ABM1S8T4</accession>
<evidence type="ECO:0000259" key="2">
    <source>
        <dbReference type="Pfam" id="PF10223"/>
    </source>
</evidence>